<dbReference type="EMBL" id="CAEZYA010000051">
    <property type="protein sequence ID" value="CAB4713690.1"/>
    <property type="molecule type" value="Genomic_DNA"/>
</dbReference>
<dbReference type="SUPFAM" id="SSF103473">
    <property type="entry name" value="MFS general substrate transporter"/>
    <property type="match status" value="1"/>
</dbReference>
<comment type="subcellular location">
    <subcellularLocation>
        <location evidence="1">Membrane</location>
        <topology evidence="1">Multi-pass membrane protein</topology>
    </subcellularLocation>
</comment>
<feature type="transmembrane region" description="Helical" evidence="5">
    <location>
        <begin position="183"/>
        <end position="202"/>
    </location>
</feature>
<keyword evidence="4 5" id="KW-0472">Membrane</keyword>
<feature type="transmembrane region" description="Helical" evidence="5">
    <location>
        <begin position="93"/>
        <end position="111"/>
    </location>
</feature>
<dbReference type="PROSITE" id="PS50850">
    <property type="entry name" value="MFS"/>
    <property type="match status" value="1"/>
</dbReference>
<evidence type="ECO:0000256" key="2">
    <source>
        <dbReference type="ARBA" id="ARBA00022692"/>
    </source>
</evidence>
<name>A0A6J6QPH3_9ZZZZ</name>
<evidence type="ECO:0000313" key="11">
    <source>
        <dbReference type="EMBL" id="CAB4994790.1"/>
    </source>
</evidence>
<feature type="transmembrane region" description="Helical" evidence="5">
    <location>
        <begin position="157"/>
        <end position="177"/>
    </location>
</feature>
<feature type="transmembrane region" description="Helical" evidence="5">
    <location>
        <begin position="296"/>
        <end position="318"/>
    </location>
</feature>
<evidence type="ECO:0000313" key="9">
    <source>
        <dbReference type="EMBL" id="CAB4815818.1"/>
    </source>
</evidence>
<dbReference type="InterPro" id="IPR011701">
    <property type="entry name" value="MFS"/>
</dbReference>
<sequence length="414" mass="43373">MSEAEFSGDVSYRYHLMNTDLLTAANRARKGLLATFFFMGFVSMAWVARIPEIRDANGLNNGQLGLILISSTVGAIIGAQLTGRLVHSYGTKAVIRVSIIIMPVGLMLMGFSTSPITLIFGLFIMGLGYSSMDIASNTQGVVIEKHLGRRVMSSFHAMWSSGAFATTVLSGSIAKHVSPRDNLVGVGIACFFLFIPAMRTLLSADLDEHSGGEEETQAKIPLFGKSVMPLWGMGIGLLGGLIAEGAASDWGAILLRDDMGFGIGINASAFAVFALAMITARFMGDKTLDHFGPRKTVLYGGYLGGLGLGAGIAIGVPLSDSHPILALIIVNIGFACAGFGIGPMFPAYILAASEVPGIASSVAIARVGVIGLAGYFIGPSITGALAQLTSLPVAMMYPVLMLLLAGYQSHIIKK</sequence>
<feature type="transmembrane region" description="Helical" evidence="5">
    <location>
        <begin position="62"/>
        <end position="81"/>
    </location>
</feature>
<dbReference type="InterPro" id="IPR020846">
    <property type="entry name" value="MFS_dom"/>
</dbReference>
<dbReference type="Gene3D" id="1.20.1250.20">
    <property type="entry name" value="MFS general substrate transporter like domains"/>
    <property type="match status" value="2"/>
</dbReference>
<organism evidence="7">
    <name type="scientific">freshwater metagenome</name>
    <dbReference type="NCBI Taxonomy" id="449393"/>
    <lineage>
        <taxon>unclassified sequences</taxon>
        <taxon>metagenomes</taxon>
        <taxon>ecological metagenomes</taxon>
    </lineage>
</organism>
<dbReference type="EMBL" id="CAFBQD010000051">
    <property type="protein sequence ID" value="CAB5054111.1"/>
    <property type="molecule type" value="Genomic_DNA"/>
</dbReference>
<feature type="transmembrane region" description="Helical" evidence="5">
    <location>
        <begin position="324"/>
        <end position="351"/>
    </location>
</feature>
<gene>
    <name evidence="7" type="ORF">UFOPK2627_01185</name>
    <name evidence="8" type="ORF">UFOPK2879_00148</name>
    <name evidence="9" type="ORF">UFOPK3078_01342</name>
    <name evidence="10" type="ORF">UFOPK3288_01422</name>
    <name evidence="11" type="ORF">UFOPK3990_01321</name>
    <name evidence="12" type="ORF">UFOPK4245_01218</name>
    <name evidence="13" type="ORF">UFOPK4337_01112</name>
</gene>
<dbReference type="CDD" id="cd17393">
    <property type="entry name" value="MFS_MosC_like"/>
    <property type="match status" value="1"/>
</dbReference>
<feature type="transmembrane region" description="Helical" evidence="5">
    <location>
        <begin position="222"/>
        <end position="243"/>
    </location>
</feature>
<dbReference type="EMBL" id="CAFAAU010000062">
    <property type="protein sequence ID" value="CAB4815818.1"/>
    <property type="molecule type" value="Genomic_DNA"/>
</dbReference>
<evidence type="ECO:0000313" key="8">
    <source>
        <dbReference type="EMBL" id="CAB4759631.1"/>
    </source>
</evidence>
<dbReference type="Pfam" id="PF07690">
    <property type="entry name" value="MFS_1"/>
    <property type="match status" value="1"/>
</dbReference>
<feature type="transmembrane region" description="Helical" evidence="5">
    <location>
        <begin position="384"/>
        <end position="407"/>
    </location>
</feature>
<dbReference type="GO" id="GO:0022857">
    <property type="term" value="F:transmembrane transporter activity"/>
    <property type="evidence" value="ECO:0007669"/>
    <property type="project" value="InterPro"/>
</dbReference>
<proteinExistence type="predicted"/>
<keyword evidence="2 5" id="KW-0812">Transmembrane</keyword>
<accession>A0A6J6QPH3</accession>
<protein>
    <submittedName>
        <fullName evidence="7">Unannotated protein</fullName>
    </submittedName>
</protein>
<evidence type="ECO:0000256" key="1">
    <source>
        <dbReference type="ARBA" id="ARBA00004141"/>
    </source>
</evidence>
<keyword evidence="3 5" id="KW-1133">Transmembrane helix</keyword>
<dbReference type="EMBL" id="CAEZZN010000002">
    <property type="protein sequence ID" value="CAB4759631.1"/>
    <property type="molecule type" value="Genomic_DNA"/>
</dbReference>
<feature type="transmembrane region" description="Helical" evidence="5">
    <location>
        <begin position="263"/>
        <end position="284"/>
    </location>
</feature>
<dbReference type="InterPro" id="IPR051788">
    <property type="entry name" value="MFS_Transporter"/>
</dbReference>
<dbReference type="EMBL" id="CAFBOQ010000057">
    <property type="protein sequence ID" value="CAB4994790.1"/>
    <property type="molecule type" value="Genomic_DNA"/>
</dbReference>
<evidence type="ECO:0000256" key="5">
    <source>
        <dbReference type="SAM" id="Phobius"/>
    </source>
</evidence>
<feature type="transmembrane region" description="Helical" evidence="5">
    <location>
        <begin position="31"/>
        <end position="50"/>
    </location>
</feature>
<evidence type="ECO:0000313" key="10">
    <source>
        <dbReference type="EMBL" id="CAB4858576.1"/>
    </source>
</evidence>
<dbReference type="InterPro" id="IPR036259">
    <property type="entry name" value="MFS_trans_sf"/>
</dbReference>
<evidence type="ECO:0000259" key="6">
    <source>
        <dbReference type="PROSITE" id="PS50850"/>
    </source>
</evidence>
<dbReference type="GO" id="GO:0016020">
    <property type="term" value="C:membrane"/>
    <property type="evidence" value="ECO:0007669"/>
    <property type="project" value="UniProtKB-SubCell"/>
</dbReference>
<dbReference type="EMBL" id="CAFBQM010000063">
    <property type="protein sequence ID" value="CAB5061820.1"/>
    <property type="molecule type" value="Genomic_DNA"/>
</dbReference>
<evidence type="ECO:0000313" key="12">
    <source>
        <dbReference type="EMBL" id="CAB5054111.1"/>
    </source>
</evidence>
<feature type="domain" description="Major facilitator superfamily (MFS) profile" evidence="6">
    <location>
        <begin position="28"/>
        <end position="414"/>
    </location>
</feature>
<dbReference type="AlphaFoldDB" id="A0A6J6QPH3"/>
<feature type="transmembrane region" description="Helical" evidence="5">
    <location>
        <begin position="358"/>
        <end position="378"/>
    </location>
</feature>
<evidence type="ECO:0000256" key="4">
    <source>
        <dbReference type="ARBA" id="ARBA00023136"/>
    </source>
</evidence>
<reference evidence="7" key="1">
    <citation type="submission" date="2020-05" db="EMBL/GenBank/DDBJ databases">
        <authorList>
            <person name="Chiriac C."/>
            <person name="Salcher M."/>
            <person name="Ghai R."/>
            <person name="Kavagutti S V."/>
        </authorList>
    </citation>
    <scope>NUCLEOTIDE SEQUENCE</scope>
</reference>
<evidence type="ECO:0000256" key="3">
    <source>
        <dbReference type="ARBA" id="ARBA00022989"/>
    </source>
</evidence>
<dbReference type="PANTHER" id="PTHR23514:SF13">
    <property type="entry name" value="INNER MEMBRANE PROTEIN YBJJ"/>
    <property type="match status" value="1"/>
</dbReference>
<evidence type="ECO:0000313" key="13">
    <source>
        <dbReference type="EMBL" id="CAB5061820.1"/>
    </source>
</evidence>
<evidence type="ECO:0000313" key="7">
    <source>
        <dbReference type="EMBL" id="CAB4713690.1"/>
    </source>
</evidence>
<dbReference type="PANTHER" id="PTHR23514">
    <property type="entry name" value="BYPASS OF STOP CODON PROTEIN 6"/>
    <property type="match status" value="1"/>
</dbReference>
<dbReference type="EMBL" id="CAFBLC010000074">
    <property type="protein sequence ID" value="CAB4858576.1"/>
    <property type="molecule type" value="Genomic_DNA"/>
</dbReference>